<dbReference type="Pfam" id="PF08245">
    <property type="entry name" value="Mur_ligase_M"/>
    <property type="match status" value="1"/>
</dbReference>
<protein>
    <recommendedName>
        <fullName evidence="6">UDP-N-acetylmuramoyl-tripeptide--D-alanyl-D-alanine ligase</fullName>
        <ecNumber evidence="6">6.3.2.10</ecNumber>
    </recommendedName>
</protein>
<organism evidence="9 10">
    <name type="scientific">Candidatus Coatesbacteria bacterium RBG_13_66_14</name>
    <dbReference type="NCBI Taxonomy" id="1817816"/>
    <lineage>
        <taxon>Bacteria</taxon>
        <taxon>Candidatus Coatesiibacteriota</taxon>
    </lineage>
</organism>
<feature type="domain" description="Mur ligase central" evidence="8">
    <location>
        <begin position="34"/>
        <end position="227"/>
    </location>
</feature>
<evidence type="ECO:0000256" key="2">
    <source>
        <dbReference type="ARBA" id="ARBA00022618"/>
    </source>
</evidence>
<evidence type="ECO:0000256" key="1">
    <source>
        <dbReference type="ARBA" id="ARBA00022598"/>
    </source>
</evidence>
<accession>A0A1F5FIV1</accession>
<dbReference type="Gene3D" id="3.90.190.20">
    <property type="entry name" value="Mur ligase, C-terminal domain"/>
    <property type="match status" value="1"/>
</dbReference>
<dbReference type="SUPFAM" id="SSF53623">
    <property type="entry name" value="MurD-like peptide ligases, catalytic domain"/>
    <property type="match status" value="1"/>
</dbReference>
<dbReference type="NCBIfam" id="TIGR01143">
    <property type="entry name" value="murF"/>
    <property type="match status" value="1"/>
</dbReference>
<keyword evidence="5 6" id="KW-0131">Cell cycle</keyword>
<dbReference type="InterPro" id="IPR036615">
    <property type="entry name" value="Mur_ligase_C_dom_sf"/>
</dbReference>
<evidence type="ECO:0000259" key="8">
    <source>
        <dbReference type="Pfam" id="PF08245"/>
    </source>
</evidence>
<name>A0A1F5FIV1_9BACT</name>
<dbReference type="InterPro" id="IPR013221">
    <property type="entry name" value="Mur_ligase_cen"/>
</dbReference>
<comment type="subcellular location">
    <subcellularLocation>
        <location evidence="6">Cytoplasm</location>
    </subcellularLocation>
</comment>
<dbReference type="GO" id="GO:0051301">
    <property type="term" value="P:cell division"/>
    <property type="evidence" value="ECO:0007669"/>
    <property type="project" value="UniProtKB-KW"/>
</dbReference>
<proteinExistence type="predicted"/>
<dbReference type="InterPro" id="IPR051046">
    <property type="entry name" value="MurCDEF_CellWall_CoF430Synth"/>
</dbReference>
<dbReference type="UniPathway" id="UPA00219"/>
<evidence type="ECO:0000313" key="10">
    <source>
        <dbReference type="Proteomes" id="UP000177187"/>
    </source>
</evidence>
<dbReference type="GO" id="GO:0009252">
    <property type="term" value="P:peptidoglycan biosynthetic process"/>
    <property type="evidence" value="ECO:0007669"/>
    <property type="project" value="UniProtKB-UniPathway"/>
</dbReference>
<dbReference type="Gene3D" id="3.40.1190.10">
    <property type="entry name" value="Mur-like, catalytic domain"/>
    <property type="match status" value="1"/>
</dbReference>
<keyword evidence="4" id="KW-0067">ATP-binding</keyword>
<dbReference type="EC" id="6.3.2.10" evidence="6"/>
<evidence type="ECO:0000259" key="7">
    <source>
        <dbReference type="Pfam" id="PF02875"/>
    </source>
</evidence>
<comment type="pathway">
    <text evidence="6">Cell wall biogenesis; peptidoglycan biosynthesis.</text>
</comment>
<dbReference type="GO" id="GO:0005524">
    <property type="term" value="F:ATP binding"/>
    <property type="evidence" value="ECO:0007669"/>
    <property type="project" value="UniProtKB-KW"/>
</dbReference>
<sequence>MTLTQLVVKNVPKALLHIAEGFRRRFPGLTVVGITGSVGKTTTKDYLGAVLDAFAPTVVSPGNLNTVYGVPLTLARLRSNTTLAVVEMGMQWAGEIASLAKVAQPKIGVVTAVGPAHLEFFSDVRAIALAKAELLLQLPADGAAVLPRDCEYFPLLAERTPCPVVSFGLTTGNLRADDVRPYPGGNRFEAVWDPPEGIPGGPERFEVILPTPGTHHVLSALRAAAVALVLGVGPEMIAGELAGARITPLRGEVYRRGSITILADAYNANPLSMSAALETLAGLPGHFDERRRPRLAERRVAVLGDMLELGPTAPRLHESVGAEAAQRGIEVLVAVGEFAQDIARGAREYGLGNIHVASDRHEAWEILKRILRPGDALLVKASRALRLDLLLEESELEGLFPTK</sequence>
<evidence type="ECO:0000256" key="5">
    <source>
        <dbReference type="ARBA" id="ARBA00023306"/>
    </source>
</evidence>
<dbReference type="InterPro" id="IPR004101">
    <property type="entry name" value="Mur_ligase_C"/>
</dbReference>
<evidence type="ECO:0000256" key="4">
    <source>
        <dbReference type="ARBA" id="ARBA00022840"/>
    </source>
</evidence>
<dbReference type="SUPFAM" id="SSF53244">
    <property type="entry name" value="MurD-like peptide ligases, peptide-binding domain"/>
    <property type="match status" value="1"/>
</dbReference>
<dbReference type="GO" id="GO:0008766">
    <property type="term" value="F:UDP-N-acetylmuramoylalanyl-D-glutamyl-2,6-diaminopimelate-D-alanyl-D-alanine ligase activity"/>
    <property type="evidence" value="ECO:0007669"/>
    <property type="project" value="RHEA"/>
</dbReference>
<keyword evidence="3" id="KW-0547">Nucleotide-binding</keyword>
<evidence type="ECO:0000256" key="6">
    <source>
        <dbReference type="RuleBase" id="RU004136"/>
    </source>
</evidence>
<dbReference type="GO" id="GO:0008360">
    <property type="term" value="P:regulation of cell shape"/>
    <property type="evidence" value="ECO:0007669"/>
    <property type="project" value="UniProtKB-KW"/>
</dbReference>
<feature type="domain" description="Mur ligase C-terminal" evidence="7">
    <location>
        <begin position="250"/>
        <end position="383"/>
    </location>
</feature>
<evidence type="ECO:0000256" key="3">
    <source>
        <dbReference type="ARBA" id="ARBA00022741"/>
    </source>
</evidence>
<dbReference type="GO" id="GO:0071555">
    <property type="term" value="P:cell wall organization"/>
    <property type="evidence" value="ECO:0007669"/>
    <property type="project" value="UniProtKB-KW"/>
</dbReference>
<dbReference type="STRING" id="1817816.A2Y64_07915"/>
<keyword evidence="6" id="KW-0961">Cell wall biogenesis/degradation</keyword>
<dbReference type="InterPro" id="IPR005863">
    <property type="entry name" value="UDP-N-AcMur_synth"/>
</dbReference>
<reference evidence="9 10" key="1">
    <citation type="journal article" date="2016" name="Nat. Commun.">
        <title>Thousands of microbial genomes shed light on interconnected biogeochemical processes in an aquifer system.</title>
        <authorList>
            <person name="Anantharaman K."/>
            <person name="Brown C.T."/>
            <person name="Hug L.A."/>
            <person name="Sharon I."/>
            <person name="Castelle C.J."/>
            <person name="Probst A.J."/>
            <person name="Thomas B.C."/>
            <person name="Singh A."/>
            <person name="Wilkins M.J."/>
            <person name="Karaoz U."/>
            <person name="Brodie E.L."/>
            <person name="Williams K.H."/>
            <person name="Hubbard S.S."/>
            <person name="Banfield J.F."/>
        </authorList>
    </citation>
    <scope>NUCLEOTIDE SEQUENCE [LARGE SCALE GENOMIC DNA]</scope>
</reference>
<comment type="catalytic activity">
    <reaction evidence="6">
        <text>D-alanyl-D-alanine + UDP-N-acetyl-alpha-D-muramoyl-L-alanyl-gamma-D-glutamyl-meso-2,6-diaminopimelate + ATP = UDP-N-acetyl-alpha-D-muramoyl-L-alanyl-gamma-D-glutamyl-meso-2,6-diaminopimeloyl-D-alanyl-D-alanine + ADP + phosphate + H(+)</text>
        <dbReference type="Rhea" id="RHEA:28374"/>
        <dbReference type="ChEBI" id="CHEBI:15378"/>
        <dbReference type="ChEBI" id="CHEBI:30616"/>
        <dbReference type="ChEBI" id="CHEBI:43474"/>
        <dbReference type="ChEBI" id="CHEBI:57822"/>
        <dbReference type="ChEBI" id="CHEBI:61386"/>
        <dbReference type="ChEBI" id="CHEBI:83905"/>
        <dbReference type="ChEBI" id="CHEBI:456216"/>
        <dbReference type="EC" id="6.3.2.10"/>
    </reaction>
</comment>
<comment type="function">
    <text evidence="6">Involved in cell wall formation. Catalyzes the final step in the synthesis of UDP-N-acetylmuramoyl-pentapeptide, the precursor of murein.</text>
</comment>
<dbReference type="Proteomes" id="UP000177187">
    <property type="component" value="Unassembled WGS sequence"/>
</dbReference>
<dbReference type="InterPro" id="IPR036565">
    <property type="entry name" value="Mur-like_cat_sf"/>
</dbReference>
<dbReference type="Pfam" id="PF02875">
    <property type="entry name" value="Mur_ligase_C"/>
    <property type="match status" value="1"/>
</dbReference>
<evidence type="ECO:0000313" key="9">
    <source>
        <dbReference type="EMBL" id="OGD79578.1"/>
    </source>
</evidence>
<dbReference type="PANTHER" id="PTHR43024">
    <property type="entry name" value="UDP-N-ACETYLMURAMOYL-TRIPEPTIDE--D-ALANYL-D-ALANINE LIGASE"/>
    <property type="match status" value="1"/>
</dbReference>
<gene>
    <name evidence="9" type="ORF">A2Y64_07915</name>
</gene>
<keyword evidence="6" id="KW-0133">Cell shape</keyword>
<dbReference type="GO" id="GO:0005737">
    <property type="term" value="C:cytoplasm"/>
    <property type="evidence" value="ECO:0007669"/>
    <property type="project" value="UniProtKB-SubCell"/>
</dbReference>
<dbReference type="GO" id="GO:0047480">
    <property type="term" value="F:UDP-N-acetylmuramoyl-tripeptide-D-alanyl-D-alanine ligase activity"/>
    <property type="evidence" value="ECO:0007669"/>
    <property type="project" value="UniProtKB-EC"/>
</dbReference>
<dbReference type="AlphaFoldDB" id="A0A1F5FIV1"/>
<keyword evidence="6" id="KW-0573">Peptidoglycan synthesis</keyword>
<dbReference type="PANTHER" id="PTHR43024:SF1">
    <property type="entry name" value="UDP-N-ACETYLMURAMOYL-TRIPEPTIDE--D-ALANYL-D-ALANINE LIGASE"/>
    <property type="match status" value="1"/>
</dbReference>
<keyword evidence="1" id="KW-0436">Ligase</keyword>
<comment type="caution">
    <text evidence="9">The sequence shown here is derived from an EMBL/GenBank/DDBJ whole genome shotgun (WGS) entry which is preliminary data.</text>
</comment>
<dbReference type="EMBL" id="MFAF01000006">
    <property type="protein sequence ID" value="OGD79578.1"/>
    <property type="molecule type" value="Genomic_DNA"/>
</dbReference>
<keyword evidence="2 6" id="KW-0132">Cell division</keyword>